<evidence type="ECO:0000313" key="3">
    <source>
        <dbReference type="Proteomes" id="UP000242219"/>
    </source>
</evidence>
<sequence>MGRNYPNRLATKRSPAAEHFEKGIRRKVGCARPKRGTGIKTPGENEGRQGKGYAEDTICKKTIPKG</sequence>
<dbReference type="AlphaFoldDB" id="A0A1V6M3H3"/>
<feature type="region of interest" description="Disordered" evidence="1">
    <location>
        <begin position="1"/>
        <end position="52"/>
    </location>
</feature>
<name>A0A1V6M3H3_9BACT</name>
<keyword evidence="3" id="KW-1185">Reference proteome</keyword>
<reference evidence="2 3" key="1">
    <citation type="journal article" date="2016" name="Genome Announc.">
        <title>Draft Genome Sequence of the Anaerobic Ammonium-Oxidizing Bacterium 'Candidatus Brocadia sp. 40'.</title>
        <authorList>
            <person name="Ali M."/>
            <person name="Haroon M.F."/>
            <person name="Narita Y."/>
            <person name="Zhang L."/>
            <person name="Rangel Shaw D."/>
            <person name="Okabe S."/>
            <person name="Saikaly P.E."/>
        </authorList>
    </citation>
    <scope>NUCLEOTIDE SEQUENCE [LARGE SCALE GENOMIC DNA]</scope>
    <source>
        <strain evidence="2 3">40</strain>
    </source>
</reference>
<evidence type="ECO:0000256" key="1">
    <source>
        <dbReference type="SAM" id="MobiDB-lite"/>
    </source>
</evidence>
<gene>
    <name evidence="2" type="ORF">BIY37_00520</name>
</gene>
<dbReference type="EMBL" id="MJUW02000017">
    <property type="protein sequence ID" value="OQD46927.1"/>
    <property type="molecule type" value="Genomic_DNA"/>
</dbReference>
<organism evidence="2 3">
    <name type="scientific">Candidatus Brocadia sapporoensis</name>
    <dbReference type="NCBI Taxonomy" id="392547"/>
    <lineage>
        <taxon>Bacteria</taxon>
        <taxon>Pseudomonadati</taxon>
        <taxon>Planctomycetota</taxon>
        <taxon>Candidatus Brocadiia</taxon>
        <taxon>Candidatus Brocadiales</taxon>
        <taxon>Candidatus Brocadiaceae</taxon>
        <taxon>Candidatus Brocadia</taxon>
    </lineage>
</organism>
<feature type="compositionally biased region" description="Basic residues" evidence="1">
    <location>
        <begin position="24"/>
        <end position="37"/>
    </location>
</feature>
<comment type="caution">
    <text evidence="2">The sequence shown here is derived from an EMBL/GenBank/DDBJ whole genome shotgun (WGS) entry which is preliminary data.</text>
</comment>
<protein>
    <submittedName>
        <fullName evidence="2">Uncharacterized protein</fullName>
    </submittedName>
</protein>
<accession>A0A1V6M3H3</accession>
<evidence type="ECO:0000313" key="2">
    <source>
        <dbReference type="EMBL" id="OQD46927.1"/>
    </source>
</evidence>
<proteinExistence type="predicted"/>
<dbReference type="Proteomes" id="UP000242219">
    <property type="component" value="Unassembled WGS sequence"/>
</dbReference>
<feature type="compositionally biased region" description="Basic and acidic residues" evidence="1">
    <location>
        <begin position="43"/>
        <end position="52"/>
    </location>
</feature>